<feature type="region of interest" description="Disordered" evidence="2">
    <location>
        <begin position="560"/>
        <end position="597"/>
    </location>
</feature>
<organism evidence="4 5">
    <name type="scientific">Amphiprion percula</name>
    <name type="common">Orange clownfish</name>
    <name type="synonym">Lutjanus percula</name>
    <dbReference type="NCBI Taxonomy" id="161767"/>
    <lineage>
        <taxon>Eukaryota</taxon>
        <taxon>Metazoa</taxon>
        <taxon>Chordata</taxon>
        <taxon>Craniata</taxon>
        <taxon>Vertebrata</taxon>
        <taxon>Euteleostomi</taxon>
        <taxon>Actinopterygii</taxon>
        <taxon>Neopterygii</taxon>
        <taxon>Teleostei</taxon>
        <taxon>Neoteleostei</taxon>
        <taxon>Acanthomorphata</taxon>
        <taxon>Ovalentaria</taxon>
        <taxon>Pomacentridae</taxon>
        <taxon>Amphiprion</taxon>
    </lineage>
</organism>
<evidence type="ECO:0000313" key="4">
    <source>
        <dbReference type="Ensembl" id="ENSAPEP00000034931.1"/>
    </source>
</evidence>
<dbReference type="InterPro" id="IPR017893">
    <property type="entry name" value="DBB_domain"/>
</dbReference>
<proteinExistence type="predicted"/>
<dbReference type="InterPro" id="IPR035897">
    <property type="entry name" value="Toll_tir_struct_dom_sf"/>
</dbReference>
<dbReference type="PROSITE" id="PS51376">
    <property type="entry name" value="DBB"/>
    <property type="match status" value="1"/>
</dbReference>
<feature type="compositionally biased region" description="Polar residues" evidence="2">
    <location>
        <begin position="819"/>
        <end position="828"/>
    </location>
</feature>
<dbReference type="GO" id="GO:0005829">
    <property type="term" value="C:cytosol"/>
    <property type="evidence" value="ECO:0007669"/>
    <property type="project" value="TreeGrafter"/>
</dbReference>
<dbReference type="PANTHER" id="PTHR16267">
    <property type="entry name" value="BANK1/PIK3AP1 FAMILY MEMBER"/>
    <property type="match status" value="1"/>
</dbReference>
<dbReference type="SMART" id="SM01282">
    <property type="entry name" value="DBB"/>
    <property type="match status" value="1"/>
</dbReference>
<name>A0A3P8UDK2_AMPPE</name>
<evidence type="ECO:0000313" key="5">
    <source>
        <dbReference type="Proteomes" id="UP000265080"/>
    </source>
</evidence>
<keyword evidence="5" id="KW-1185">Reference proteome</keyword>
<evidence type="ECO:0000256" key="1">
    <source>
        <dbReference type="ARBA" id="ARBA00022553"/>
    </source>
</evidence>
<dbReference type="PANTHER" id="PTHR16267:SF12">
    <property type="entry name" value="PHOSPHOINOSITIDE 3-KINASE ADAPTER PROTEIN 1"/>
    <property type="match status" value="1"/>
</dbReference>
<evidence type="ECO:0000256" key="2">
    <source>
        <dbReference type="SAM" id="MobiDB-lite"/>
    </source>
</evidence>
<dbReference type="STRING" id="161767.ENSAPEP00000034931"/>
<feature type="compositionally biased region" description="Low complexity" evidence="2">
    <location>
        <begin position="211"/>
        <end position="220"/>
    </location>
</feature>
<feature type="compositionally biased region" description="Low complexity" evidence="2">
    <location>
        <begin position="800"/>
        <end position="818"/>
    </location>
</feature>
<feature type="compositionally biased region" description="Pro residues" evidence="2">
    <location>
        <begin position="839"/>
        <end position="863"/>
    </location>
</feature>
<dbReference type="InterPro" id="IPR052446">
    <property type="entry name" value="B-cell_PI3K-Signaling_Adptrs"/>
</dbReference>
<protein>
    <submittedName>
        <fullName evidence="4">Phosphoinositide-3-kinase adaptor protein 1</fullName>
    </submittedName>
</protein>
<dbReference type="Pfam" id="PF18567">
    <property type="entry name" value="TIR_3"/>
    <property type="match status" value="1"/>
</dbReference>
<feature type="compositionally biased region" description="Acidic residues" evidence="2">
    <location>
        <begin position="221"/>
        <end position="230"/>
    </location>
</feature>
<dbReference type="GO" id="GO:0036312">
    <property type="term" value="F:phosphatidylinositol 3-kinase regulatory subunit binding"/>
    <property type="evidence" value="ECO:0007669"/>
    <property type="project" value="TreeGrafter"/>
</dbReference>
<feature type="region of interest" description="Disordered" evidence="2">
    <location>
        <begin position="796"/>
        <end position="867"/>
    </location>
</feature>
<feature type="compositionally biased region" description="Basic and acidic residues" evidence="2">
    <location>
        <begin position="231"/>
        <end position="242"/>
    </location>
</feature>
<dbReference type="Pfam" id="PF14545">
    <property type="entry name" value="DBB"/>
    <property type="match status" value="1"/>
</dbReference>
<dbReference type="InterPro" id="IPR041340">
    <property type="entry name" value="PIK3AP1_TIR"/>
</dbReference>
<evidence type="ECO:0000259" key="3">
    <source>
        <dbReference type="PROSITE" id="PS51376"/>
    </source>
</evidence>
<reference evidence="4 5" key="1">
    <citation type="submission" date="2018-03" db="EMBL/GenBank/DDBJ databases">
        <title>Finding Nemo's genes: A chromosome-scale reference assembly of the genome of the orange clownfish Amphiprion percula.</title>
        <authorList>
            <person name="Lehmann R."/>
        </authorList>
    </citation>
    <scope>NUCLEOTIDE SEQUENCE</scope>
</reference>
<dbReference type="Ensembl" id="ENSAPET00000035845.1">
    <property type="protein sequence ID" value="ENSAPEP00000034931.1"/>
    <property type="gene ID" value="ENSAPEG00000024807.1"/>
</dbReference>
<feature type="region of interest" description="Disordered" evidence="2">
    <location>
        <begin position="879"/>
        <end position="904"/>
    </location>
</feature>
<dbReference type="Proteomes" id="UP000265080">
    <property type="component" value="Chromosome 20"/>
</dbReference>
<dbReference type="GeneTree" id="ENSGT00390000008787"/>
<reference evidence="4" key="2">
    <citation type="submission" date="2025-08" db="UniProtKB">
        <authorList>
            <consortium name="Ensembl"/>
        </authorList>
    </citation>
    <scope>IDENTIFICATION</scope>
</reference>
<accession>A0A3P8UDK2</accession>
<keyword evidence="1" id="KW-0597">Phosphoprotein</keyword>
<sequence length="904" mass="101941">MRFISTLVSNLLCPQAELNCSKLQSKGRVGDKPALCPPDVSWFIQTESAISDSLSTYELLILHTAEAQEWASYLQQILRTSRKFHKRSILLYAVGPADQLHGYNFESFQSCKCIVLLLTGVFLDILCDHELQEAFQRLLYPPHRVVALLCGISEDDIQEGHFRDWASWRKLYADDEPSVYLSTILESVTDSRRALAEQKSKAVAAAAKSDLTAASSSENSTTDETEEVVSEEQKEAVLKDEEPANTGNLTSEEMSSPTHLTCLTVQPNRVLCGEQEMLFIILTHKIHDQSLPEVEFSSENVATTRVQGTVLNEYTISVPAPEMPAGNVSLTLHTDQSCISLRPVTYYTNMEEVSRYLENATDPVSFICQAFNLTCNTTESLDNMLTDSLKSRMPAAGLQLFGTRQIEEANMSAYQRNEELPTLLHFAAKYGLKKLTTILLQCPGALQAYSVMNKHGDYPNKLAEKSGFHDLRQFIDEFVETADMLKTHIEDTINTDDSAEVYEMMSATSQDIMMKYSGCTEDIYESMLEINPGCAEDLYEVMTAADENPEEAMLRKFFQAKPHATDVPDNNKGLQSEEEEKYDPHNFDQREEEEEDPYNLCPEEIYDTVDGNSTYNTAILNRPPAPIPRPESESEAEKPLTYISRVFSDKGMSESNTMESGYPAARPVVEPPTPAYDPYAGMKTPGQRQLISLQERVKVGEITVDEAVQEFKAWQFDHEQRANSIRYQQENLKKLRNSITRRHKERQKAGKELDYEISAPLQRNLYWSSNMTLECAVYEPAPRAMALPPTPAQVIHRGSWKTGSTSSTSSTESNRLSTHSTFSYSSGTEPDFEETIENFPPPPRPPRPSDTAPHIPPPRIPPRIPERVPEVVHERYISCPTRALPQRPSYRQTDSAPPVPRRQR</sequence>
<feature type="region of interest" description="Disordered" evidence="2">
    <location>
        <begin position="211"/>
        <end position="257"/>
    </location>
</feature>
<feature type="domain" description="DBB" evidence="3">
    <location>
        <begin position="265"/>
        <end position="401"/>
    </location>
</feature>
<feature type="compositionally biased region" description="Polar residues" evidence="2">
    <location>
        <begin position="245"/>
        <end position="257"/>
    </location>
</feature>
<dbReference type="Gene3D" id="3.40.50.10140">
    <property type="entry name" value="Toll/interleukin-1 receptor homology (TIR) domain"/>
    <property type="match status" value="1"/>
</dbReference>
<dbReference type="GO" id="GO:0005102">
    <property type="term" value="F:signaling receptor binding"/>
    <property type="evidence" value="ECO:0007669"/>
    <property type="project" value="TreeGrafter"/>
</dbReference>
<dbReference type="AlphaFoldDB" id="A0A3P8UDK2"/>
<reference evidence="4" key="3">
    <citation type="submission" date="2025-09" db="UniProtKB">
        <authorList>
            <consortium name="Ensembl"/>
        </authorList>
    </citation>
    <scope>IDENTIFICATION</scope>
</reference>